<accession>A0A845UPL4</accession>
<comment type="caution">
    <text evidence="1">The sequence shown here is derived from an EMBL/GenBank/DDBJ whole genome shotgun (WGS) entry which is preliminary data.</text>
</comment>
<evidence type="ECO:0000313" key="1">
    <source>
        <dbReference type="EMBL" id="NDU43478.1"/>
    </source>
</evidence>
<protein>
    <submittedName>
        <fullName evidence="1">Uncharacterized protein</fullName>
    </submittedName>
</protein>
<dbReference type="EMBL" id="WNJL01000037">
    <property type="protein sequence ID" value="NDU43478.1"/>
    <property type="molecule type" value="Genomic_DNA"/>
</dbReference>
<sequence>MNYNSGETCTAPTYAQFSAGKAILEAENSTTGGTRIQWGEFQGIPSTLQAKTELWDAKALLAQIIEIPSSSATDPIYLDWRKPASWQAIGDTSIGKPLLTGRKRAAIALLRKWRSDESDAQEQRQTLDYLKQSLDQDRFSDRKLFP</sequence>
<dbReference type="AlphaFoldDB" id="A0A845UPL4"/>
<proteinExistence type="predicted"/>
<reference evidence="1" key="1">
    <citation type="submission" date="2019-11" db="EMBL/GenBank/DDBJ databases">
        <title>Acidithiobacillus ferrianus sp. nov.: a facultatively anaerobic and extremely acidophilic chemolithoautotroph.</title>
        <authorList>
            <person name="Norris P.R."/>
            <person name="Falagan C."/>
            <person name="Moya-Beltran A."/>
            <person name="Castro M."/>
            <person name="Quatrini R."/>
            <person name="Johnson D.B."/>
        </authorList>
    </citation>
    <scope>NUCLEOTIDE SEQUENCE [LARGE SCALE GENOMIC DNA]</scope>
    <source>
        <strain evidence="1">MG</strain>
    </source>
</reference>
<name>A0A845UPL4_9PROT</name>
<gene>
    <name evidence="1" type="ORF">GL267_12825</name>
</gene>
<organism evidence="1">
    <name type="scientific">Acidithiobacillus ferrianus</name>
    <dbReference type="NCBI Taxonomy" id="2678518"/>
    <lineage>
        <taxon>Bacteria</taxon>
        <taxon>Pseudomonadati</taxon>
        <taxon>Pseudomonadota</taxon>
        <taxon>Acidithiobacillia</taxon>
        <taxon>Acidithiobacillales</taxon>
        <taxon>Acidithiobacillaceae</taxon>
        <taxon>Acidithiobacillus</taxon>
    </lineage>
</organism>
<dbReference type="RefSeq" id="WP_163098665.1">
    <property type="nucleotide sequence ID" value="NZ_CP127523.1"/>
</dbReference>